<gene>
    <name evidence="3" type="ORF">ABC651_15340</name>
</gene>
<dbReference type="PANTHER" id="PTHR43236">
    <property type="entry name" value="ANTITOXIN HIGA1"/>
    <property type="match status" value="1"/>
</dbReference>
<dbReference type="Proteomes" id="UP001555176">
    <property type="component" value="Unassembled WGS sequence"/>
</dbReference>
<reference evidence="3 4" key="1">
    <citation type="submission" date="2024-04" db="EMBL/GenBank/DDBJ databases">
        <title>Bacterial genomes from commercial probiotics.</title>
        <authorList>
            <person name="Brady R."/>
            <person name="Call G.B."/>
            <person name="Chaston J.M."/>
        </authorList>
    </citation>
    <scope>NUCLEOTIDE SEQUENCE [LARGE SCALE GENOMIC DNA]</scope>
    <source>
        <strain evidence="4">gbc_m</strain>
    </source>
</reference>
<evidence type="ECO:0000313" key="3">
    <source>
        <dbReference type="EMBL" id="MEW7080365.1"/>
    </source>
</evidence>
<keyword evidence="4" id="KW-1185">Reference proteome</keyword>
<sequence>MQLKIVYGLRRSIVLLGRNHMSKLKLQSEQVGEAFAGQFLTDHFGAEIFIGPGIELKLQEISHVIFQDVPDNEYFGATVNVDSEQVFVAINTRQPLRIRYFTVAHEFWHLLGYKEVISEEIDHERAADRFAAAVMMPASLVRLLWGRLKQDFGEEKAIIMIADMAAAPYEAVARRILELKLSKSRRLIAIKEKEWISLRKAHHLANSPLDEPFPIKSFSKYESVIAEAVEKRLLNKAEASGKLAQISPETAIRYQTETNRERTISQEEEEDL</sequence>
<name>A0ABV3NMR4_9BACI</name>
<dbReference type="InterPro" id="IPR010359">
    <property type="entry name" value="IrrE_HExxH"/>
</dbReference>
<evidence type="ECO:0000256" key="1">
    <source>
        <dbReference type="SAM" id="MobiDB-lite"/>
    </source>
</evidence>
<dbReference type="Pfam" id="PF06114">
    <property type="entry name" value="Peptidase_M78"/>
    <property type="match status" value="1"/>
</dbReference>
<dbReference type="PANTHER" id="PTHR43236:SF1">
    <property type="entry name" value="BLL7220 PROTEIN"/>
    <property type="match status" value="1"/>
</dbReference>
<dbReference type="RefSeq" id="WP_235221868.1">
    <property type="nucleotide sequence ID" value="NZ_JBCLNO010000062.1"/>
</dbReference>
<feature type="domain" description="IrrE N-terminal-like" evidence="2">
    <location>
        <begin position="83"/>
        <end position="176"/>
    </location>
</feature>
<dbReference type="Gene3D" id="1.10.10.2910">
    <property type="match status" value="1"/>
</dbReference>
<accession>A0ABV3NMR4</accession>
<evidence type="ECO:0000313" key="4">
    <source>
        <dbReference type="Proteomes" id="UP001555176"/>
    </source>
</evidence>
<proteinExistence type="predicted"/>
<organism evidence="3 4">
    <name type="scientific">Heyndrickxia faecalis</name>
    <dbReference type="NCBI Taxonomy" id="2824910"/>
    <lineage>
        <taxon>Bacteria</taxon>
        <taxon>Bacillati</taxon>
        <taxon>Bacillota</taxon>
        <taxon>Bacilli</taxon>
        <taxon>Bacillales</taxon>
        <taxon>Bacillaceae</taxon>
        <taxon>Heyndrickxia</taxon>
    </lineage>
</organism>
<dbReference type="InterPro" id="IPR052345">
    <property type="entry name" value="Rad_response_metalloprotease"/>
</dbReference>
<comment type="caution">
    <text evidence="3">The sequence shown here is derived from an EMBL/GenBank/DDBJ whole genome shotgun (WGS) entry which is preliminary data.</text>
</comment>
<protein>
    <submittedName>
        <fullName evidence="3">ImmA/IrrE family metallo-endopeptidase</fullName>
    </submittedName>
</protein>
<evidence type="ECO:0000259" key="2">
    <source>
        <dbReference type="Pfam" id="PF06114"/>
    </source>
</evidence>
<feature type="region of interest" description="Disordered" evidence="1">
    <location>
        <begin position="252"/>
        <end position="272"/>
    </location>
</feature>
<dbReference type="EMBL" id="JBDGII010000059">
    <property type="protein sequence ID" value="MEW7080365.1"/>
    <property type="molecule type" value="Genomic_DNA"/>
</dbReference>